<dbReference type="GO" id="GO:0015450">
    <property type="term" value="F:protein-transporting ATPase activity"/>
    <property type="evidence" value="ECO:0007669"/>
    <property type="project" value="InterPro"/>
</dbReference>
<dbReference type="AlphaFoldDB" id="A0A1J4S9I6"/>
<feature type="transmembrane region" description="Helical" evidence="9">
    <location>
        <begin position="372"/>
        <end position="394"/>
    </location>
</feature>
<evidence type="ECO:0000259" key="11">
    <source>
        <dbReference type="Pfam" id="PF21760"/>
    </source>
</evidence>
<evidence type="ECO:0000313" key="14">
    <source>
        <dbReference type="Proteomes" id="UP000182278"/>
    </source>
</evidence>
<keyword evidence="8 9" id="KW-0472">Membrane</keyword>
<feature type="transmembrane region" description="Helical" evidence="9">
    <location>
        <begin position="277"/>
        <end position="296"/>
    </location>
</feature>
<evidence type="ECO:0000256" key="3">
    <source>
        <dbReference type="ARBA" id="ARBA00022475"/>
    </source>
</evidence>
<comment type="caution">
    <text evidence="9">Lacks conserved residue(s) required for the propagation of feature annotation.</text>
</comment>
<comment type="subcellular location">
    <subcellularLocation>
        <location evidence="1 9">Cell membrane</location>
        <topology evidence="1 9">Multi-pass membrane protein</topology>
    </subcellularLocation>
</comment>
<evidence type="ECO:0000256" key="2">
    <source>
        <dbReference type="ARBA" id="ARBA00022448"/>
    </source>
</evidence>
<keyword evidence="7 9" id="KW-0811">Translocation</keyword>
<dbReference type="NCBIfam" id="TIGR01129">
    <property type="entry name" value="secD"/>
    <property type="match status" value="1"/>
</dbReference>
<feature type="domain" description="SecDF P1 head subdomain" evidence="12">
    <location>
        <begin position="138"/>
        <end position="248"/>
    </location>
</feature>
<comment type="subunit">
    <text evidence="9">Forms a complex with SecF. Part of the essential Sec protein translocation apparatus which comprises SecA, SecYEG and auxiliary proteins SecDF. Other proteins may also be involved.</text>
</comment>
<evidence type="ECO:0000256" key="4">
    <source>
        <dbReference type="ARBA" id="ARBA00022692"/>
    </source>
</evidence>
<dbReference type="Gene3D" id="1.20.1640.10">
    <property type="entry name" value="Multidrug efflux transporter AcrB transmembrane domain"/>
    <property type="match status" value="1"/>
</dbReference>
<dbReference type="FunFam" id="1.20.1640.10:FF:000004">
    <property type="entry name" value="Protein translocase subunit SecD"/>
    <property type="match status" value="1"/>
</dbReference>
<evidence type="ECO:0000256" key="5">
    <source>
        <dbReference type="ARBA" id="ARBA00022927"/>
    </source>
</evidence>
<reference evidence="13 14" key="1">
    <citation type="journal article" date="2016" name="Environ. Microbiol.">
        <title>Genomic resolution of a cold subsurface aquifer community provides metabolic insights for novel microbes adapted to high CO concentrations.</title>
        <authorList>
            <person name="Probst A.J."/>
            <person name="Castelle C.J."/>
            <person name="Singh A."/>
            <person name="Brown C.T."/>
            <person name="Anantharaman K."/>
            <person name="Sharon I."/>
            <person name="Hug L.A."/>
            <person name="Burstein D."/>
            <person name="Emerson J.B."/>
            <person name="Thomas B.C."/>
            <person name="Banfield J.F."/>
        </authorList>
    </citation>
    <scope>NUCLEOTIDE SEQUENCE [LARGE SCALE GENOMIC DNA]</scope>
    <source>
        <strain evidence="13">CG1_02_38_46</strain>
    </source>
</reference>
<feature type="transmembrane region" description="Helical" evidence="9">
    <location>
        <begin position="400"/>
        <end position="424"/>
    </location>
</feature>
<dbReference type="InterPro" id="IPR048634">
    <property type="entry name" value="SecD_SecF_C"/>
</dbReference>
<dbReference type="Gene3D" id="3.30.70.3400">
    <property type="match status" value="1"/>
</dbReference>
<keyword evidence="5 9" id="KW-0653">Protein transport</keyword>
<dbReference type="Gene3D" id="3.30.1360.200">
    <property type="match status" value="1"/>
</dbReference>
<evidence type="ECO:0000256" key="9">
    <source>
        <dbReference type="HAMAP-Rule" id="MF_01463"/>
    </source>
</evidence>
<evidence type="ECO:0000259" key="12">
    <source>
        <dbReference type="Pfam" id="PF22599"/>
    </source>
</evidence>
<keyword evidence="4 9" id="KW-0812">Transmembrane</keyword>
<dbReference type="HAMAP" id="MF_01463_B">
    <property type="entry name" value="SecD_B"/>
    <property type="match status" value="1"/>
</dbReference>
<dbReference type="GO" id="GO:0006605">
    <property type="term" value="P:protein targeting"/>
    <property type="evidence" value="ECO:0007669"/>
    <property type="project" value="UniProtKB-UniRule"/>
</dbReference>
<dbReference type="GO" id="GO:0005886">
    <property type="term" value="C:plasma membrane"/>
    <property type="evidence" value="ECO:0007669"/>
    <property type="project" value="UniProtKB-SubCell"/>
</dbReference>
<dbReference type="STRING" id="1817893.AUJ66_07745"/>
<evidence type="ECO:0000256" key="6">
    <source>
        <dbReference type="ARBA" id="ARBA00022989"/>
    </source>
</evidence>
<dbReference type="InterPro" id="IPR055344">
    <property type="entry name" value="SecD_SecF_C_bact"/>
</dbReference>
<dbReference type="InterPro" id="IPR048631">
    <property type="entry name" value="SecD_1st"/>
</dbReference>
<accession>A0A1J4S9I6</accession>
<organism evidence="13 14">
    <name type="scientific">Candidatus Desantisbacteria bacterium CG1_02_38_46</name>
    <dbReference type="NCBI Taxonomy" id="1817893"/>
    <lineage>
        <taxon>Bacteria</taxon>
        <taxon>Candidatus Desantisiibacteriota</taxon>
    </lineage>
</organism>
<comment type="similarity">
    <text evidence="9">Belongs to the SecD/SecF family. SecD subfamily.</text>
</comment>
<comment type="caution">
    <text evidence="13">The sequence shown here is derived from an EMBL/GenBank/DDBJ whole genome shotgun (WGS) entry which is preliminary data.</text>
</comment>
<keyword evidence="6 9" id="KW-1133">Transmembrane helix</keyword>
<dbReference type="Proteomes" id="UP000182278">
    <property type="component" value="Unassembled WGS sequence"/>
</dbReference>
<evidence type="ECO:0000256" key="7">
    <source>
        <dbReference type="ARBA" id="ARBA00023010"/>
    </source>
</evidence>
<dbReference type="Pfam" id="PF22599">
    <property type="entry name" value="SecDF_P1_head"/>
    <property type="match status" value="1"/>
</dbReference>
<dbReference type="EMBL" id="MNUO01000118">
    <property type="protein sequence ID" value="OIN95983.1"/>
    <property type="molecule type" value="Genomic_DNA"/>
</dbReference>
<dbReference type="Pfam" id="PF21760">
    <property type="entry name" value="SecD_1st"/>
    <property type="match status" value="1"/>
</dbReference>
<feature type="transmembrane region" description="Helical" evidence="9">
    <location>
        <begin position="303"/>
        <end position="323"/>
    </location>
</feature>
<dbReference type="InterPro" id="IPR001036">
    <property type="entry name" value="Acrflvin-R"/>
</dbReference>
<dbReference type="InterPro" id="IPR005791">
    <property type="entry name" value="SecD"/>
</dbReference>
<evidence type="ECO:0000259" key="10">
    <source>
        <dbReference type="Pfam" id="PF02355"/>
    </source>
</evidence>
<dbReference type="PANTHER" id="PTHR30081:SF1">
    <property type="entry name" value="PROTEIN TRANSLOCASE SUBUNIT SECD"/>
    <property type="match status" value="1"/>
</dbReference>
<feature type="domain" description="Protein export membrane protein SecD/SecF C-terminal" evidence="10">
    <location>
        <begin position="260"/>
        <end position="422"/>
    </location>
</feature>
<name>A0A1J4S9I6_9BACT</name>
<dbReference type="PANTHER" id="PTHR30081">
    <property type="entry name" value="PROTEIN-EXPORT MEMBRANE PROTEIN SEC"/>
    <property type="match status" value="1"/>
</dbReference>
<keyword evidence="3 9" id="KW-1003">Cell membrane</keyword>
<dbReference type="PRINTS" id="PR00702">
    <property type="entry name" value="ACRIFLAVINRP"/>
</dbReference>
<evidence type="ECO:0000256" key="8">
    <source>
        <dbReference type="ARBA" id="ARBA00023136"/>
    </source>
</evidence>
<evidence type="ECO:0000313" key="13">
    <source>
        <dbReference type="EMBL" id="OIN95983.1"/>
    </source>
</evidence>
<dbReference type="InterPro" id="IPR054384">
    <property type="entry name" value="SecDF_P1_head"/>
</dbReference>
<evidence type="ECO:0000256" key="1">
    <source>
        <dbReference type="ARBA" id="ARBA00004651"/>
    </source>
</evidence>
<gene>
    <name evidence="9" type="primary">secD</name>
    <name evidence="13" type="ORF">AUJ66_07745</name>
</gene>
<dbReference type="SUPFAM" id="SSF82866">
    <property type="entry name" value="Multidrug efflux transporter AcrB transmembrane domain"/>
    <property type="match status" value="1"/>
</dbReference>
<keyword evidence="2 9" id="KW-0813">Transport</keyword>
<dbReference type="Pfam" id="PF02355">
    <property type="entry name" value="SecD_SecF_C"/>
    <property type="match status" value="1"/>
</dbReference>
<protein>
    <recommendedName>
        <fullName evidence="9">Protein translocase subunit SecD</fullName>
    </recommendedName>
</protein>
<feature type="domain" description="Protein translocase subunit SecDF P1" evidence="11">
    <location>
        <begin position="60"/>
        <end position="119"/>
    </location>
</feature>
<proteinExistence type="inferred from homology"/>
<feature type="transmembrane region" description="Helical" evidence="9">
    <location>
        <begin position="329"/>
        <end position="351"/>
    </location>
</feature>
<dbReference type="NCBIfam" id="TIGR00916">
    <property type="entry name" value="2A0604s01"/>
    <property type="match status" value="1"/>
</dbReference>
<comment type="function">
    <text evidence="9">Part of the Sec protein translocase complex. Interacts with the SecYEG preprotein conducting channel. SecDF uses the proton motive force (PMF) to complete protein translocation after the ATP-dependent function of SecA.</text>
</comment>
<dbReference type="InterPro" id="IPR022813">
    <property type="entry name" value="SecD/SecF_arch_bac"/>
</dbReference>
<dbReference type="GO" id="GO:0043952">
    <property type="term" value="P:protein transport by the Sec complex"/>
    <property type="evidence" value="ECO:0007669"/>
    <property type="project" value="UniProtKB-UniRule"/>
</dbReference>
<sequence>MRRKRWKIILIIGIVALSVWALYPPSEKIHLGLDLLGGMHLILEVDTARLPENVSAGEAVDRALLVIRNRIDQFGVREPLIQKQGQSWIAVQLPGIKDPQRAIDIIGRTALLEFKLVDEKGELPSNISDTSGLSSENEVLYGTDGKAYLLKKEVLMTGAALSLARVDMDEYGRPRISLEFNKIGAGQFARITRRHVGERLAIILDNKVHSAPVIKQEITGGKAIIEGKFSVEEANDLAIVLKAGALPVPFKVGPEGEPFIEKRQVGPSLGEDSIRKGVFAIILGLILVLSFMFFYYRMSGLIADFALLLNIVILLGALAGFGATLTLPGIAGIILTVGMSVDANVLIFERIREEIRGGKGPWSAIAAGYSRAFPAILDSNLTTLITALLLFQFGTGPVKGFAVTLSLGILISMFTAIIVTRVIFDESVPREAQKLSI</sequence>
<dbReference type="GO" id="GO:0065002">
    <property type="term" value="P:intracellular protein transmembrane transport"/>
    <property type="evidence" value="ECO:0007669"/>
    <property type="project" value="UniProtKB-UniRule"/>
</dbReference>